<evidence type="ECO:0000313" key="15">
    <source>
        <dbReference type="Proteomes" id="UP000054717"/>
    </source>
</evidence>
<dbReference type="GO" id="GO:0008360">
    <property type="term" value="P:regulation of cell shape"/>
    <property type="evidence" value="ECO:0007669"/>
    <property type="project" value="UniProtKB-KW"/>
</dbReference>
<evidence type="ECO:0000256" key="9">
    <source>
        <dbReference type="ARBA" id="ARBA00023316"/>
    </source>
</evidence>
<dbReference type="RefSeq" id="WP_087632337.1">
    <property type="nucleotide sequence ID" value="NZ_FCNZ02000018.1"/>
</dbReference>
<dbReference type="Pfam" id="PF03033">
    <property type="entry name" value="Glyco_transf_28"/>
    <property type="match status" value="1"/>
</dbReference>
<evidence type="ECO:0000256" key="5">
    <source>
        <dbReference type="ARBA" id="ARBA00022960"/>
    </source>
</evidence>
<protein>
    <recommendedName>
        <fullName evidence="10">UDP-N-acetylglucosamine--N-acetylmuramyl-(pentapeptide) pyrophosphoryl-undecaprenol N-acetylglucosamine transferase</fullName>
        <ecNumber evidence="10">2.4.1.227</ecNumber>
    </recommendedName>
    <alternativeName>
        <fullName evidence="10">Undecaprenyl-PP-MurNAc-pentapeptide-UDPGlcNAc GlcNAc transferase</fullName>
    </alternativeName>
</protein>
<evidence type="ECO:0000256" key="4">
    <source>
        <dbReference type="ARBA" id="ARBA00022679"/>
    </source>
</evidence>
<comment type="catalytic activity">
    <reaction evidence="10">
        <text>di-trans,octa-cis-undecaprenyl diphospho-N-acetyl-alpha-D-muramoyl-L-alanyl-D-glutamyl-meso-2,6-diaminopimeloyl-D-alanyl-D-alanine + UDP-N-acetyl-alpha-D-glucosamine = di-trans,octa-cis-undecaprenyl diphospho-[N-acetyl-alpha-D-glucosaminyl-(1-&gt;4)]-N-acetyl-alpha-D-muramoyl-L-alanyl-D-glutamyl-meso-2,6-diaminopimeloyl-D-alanyl-D-alanine + UDP + H(+)</text>
        <dbReference type="Rhea" id="RHEA:31227"/>
        <dbReference type="ChEBI" id="CHEBI:15378"/>
        <dbReference type="ChEBI" id="CHEBI:57705"/>
        <dbReference type="ChEBI" id="CHEBI:58223"/>
        <dbReference type="ChEBI" id="CHEBI:61387"/>
        <dbReference type="ChEBI" id="CHEBI:61388"/>
        <dbReference type="EC" id="2.4.1.227"/>
    </reaction>
</comment>
<feature type="binding site" evidence="10">
    <location>
        <position position="298"/>
    </location>
    <ligand>
        <name>UDP-N-acetyl-alpha-D-glucosamine</name>
        <dbReference type="ChEBI" id="CHEBI:57705"/>
    </ligand>
</feature>
<comment type="pathway">
    <text evidence="10">Cell wall biogenesis; peptidoglycan biosynthesis.</text>
</comment>
<keyword evidence="5 10" id="KW-0133">Cell shape</keyword>
<dbReference type="PANTHER" id="PTHR21015:SF22">
    <property type="entry name" value="GLYCOSYLTRANSFERASE"/>
    <property type="match status" value="1"/>
</dbReference>
<keyword evidence="2 10" id="KW-0132">Cell division</keyword>
<evidence type="ECO:0000256" key="2">
    <source>
        <dbReference type="ARBA" id="ARBA00022618"/>
    </source>
</evidence>
<keyword evidence="4 10" id="KW-0808">Transferase</keyword>
<evidence type="ECO:0000313" key="14">
    <source>
        <dbReference type="EMBL" id="SAL70507.1"/>
    </source>
</evidence>
<dbReference type="HAMAP" id="MF_00033">
    <property type="entry name" value="MurG"/>
    <property type="match status" value="1"/>
</dbReference>
<dbReference type="GO" id="GO:0051991">
    <property type="term" value="F:UDP-N-acetyl-D-glucosamine:N-acetylmuramoyl-L-alanyl-D-glutamyl-meso-2,6-diaminopimelyl-D-alanyl-D-alanine-diphosphoundecaprenol 4-beta-N-acetylglucosaminlytransferase activity"/>
    <property type="evidence" value="ECO:0007669"/>
    <property type="project" value="RHEA"/>
</dbReference>
<evidence type="ECO:0000256" key="7">
    <source>
        <dbReference type="ARBA" id="ARBA00023136"/>
    </source>
</evidence>
<keyword evidence="7 10" id="KW-0472">Membrane</keyword>
<dbReference type="UniPathway" id="UPA00219"/>
<feature type="region of interest" description="Disordered" evidence="11">
    <location>
        <begin position="366"/>
        <end position="388"/>
    </location>
</feature>
<dbReference type="EMBL" id="FCNZ02000018">
    <property type="protein sequence ID" value="SAL70507.1"/>
    <property type="molecule type" value="Genomic_DNA"/>
</dbReference>
<evidence type="ECO:0000259" key="12">
    <source>
        <dbReference type="Pfam" id="PF03033"/>
    </source>
</evidence>
<evidence type="ECO:0000256" key="11">
    <source>
        <dbReference type="SAM" id="MobiDB-lite"/>
    </source>
</evidence>
<comment type="caution">
    <text evidence="14">The sequence shown here is derived from an EMBL/GenBank/DDBJ whole genome shotgun (WGS) entry which is preliminary data.</text>
</comment>
<dbReference type="GO" id="GO:0009252">
    <property type="term" value="P:peptidoglycan biosynthetic process"/>
    <property type="evidence" value="ECO:0007669"/>
    <property type="project" value="UniProtKB-UniRule"/>
</dbReference>
<evidence type="ECO:0000256" key="10">
    <source>
        <dbReference type="HAMAP-Rule" id="MF_00033"/>
    </source>
</evidence>
<feature type="domain" description="Glycosyltransferase family 28 N-terminal" evidence="12">
    <location>
        <begin position="13"/>
        <end position="149"/>
    </location>
</feature>
<proteinExistence type="inferred from homology"/>
<keyword evidence="9 10" id="KW-0961">Cell wall biogenesis/degradation</keyword>
<dbReference type="GO" id="GO:0050511">
    <property type="term" value="F:undecaprenyldiphospho-muramoylpentapeptide beta-N-acetylglucosaminyltransferase activity"/>
    <property type="evidence" value="ECO:0007669"/>
    <property type="project" value="UniProtKB-UniRule"/>
</dbReference>
<reference evidence="14" key="1">
    <citation type="submission" date="2016-01" db="EMBL/GenBank/DDBJ databases">
        <authorList>
            <person name="Peeters Charlotte."/>
        </authorList>
    </citation>
    <scope>NUCLEOTIDE SEQUENCE</scope>
    <source>
        <strain evidence="14">LMG 22936</strain>
    </source>
</reference>
<accession>A0A158JNV6</accession>
<dbReference type="GO" id="GO:0051301">
    <property type="term" value="P:cell division"/>
    <property type="evidence" value="ECO:0007669"/>
    <property type="project" value="UniProtKB-KW"/>
</dbReference>
<dbReference type="Gene3D" id="3.40.50.2000">
    <property type="entry name" value="Glycogen Phosphorylase B"/>
    <property type="match status" value="2"/>
</dbReference>
<dbReference type="STRING" id="326475.AWB66_04455"/>
<comment type="caution">
    <text evidence="10">Lacks conserved residue(s) required for the propagation of feature annotation.</text>
</comment>
<dbReference type="GO" id="GO:0005975">
    <property type="term" value="P:carbohydrate metabolic process"/>
    <property type="evidence" value="ECO:0007669"/>
    <property type="project" value="InterPro"/>
</dbReference>
<name>A0A158JNV6_9BURK</name>
<dbReference type="NCBIfam" id="TIGR01133">
    <property type="entry name" value="murG"/>
    <property type="match status" value="1"/>
</dbReference>
<dbReference type="EC" id="2.4.1.227" evidence="10"/>
<keyword evidence="15" id="KW-1185">Reference proteome</keyword>
<dbReference type="PANTHER" id="PTHR21015">
    <property type="entry name" value="UDP-N-ACETYLGLUCOSAMINE--N-ACETYLMURAMYL-(PENTAPEPTIDE) PYROPHOSPHORYL-UNDECAPRENOL N-ACETYLGLUCOSAMINE TRANSFERASE 1"/>
    <property type="match status" value="1"/>
</dbReference>
<evidence type="ECO:0000256" key="8">
    <source>
        <dbReference type="ARBA" id="ARBA00023306"/>
    </source>
</evidence>
<comment type="function">
    <text evidence="10">Cell wall formation. Catalyzes the transfer of a GlcNAc subunit on undecaprenyl-pyrophosphoryl-MurNAc-pentapeptide (lipid intermediate I) to form undecaprenyl-pyrophosphoryl-MurNAc-(pentapeptide)GlcNAc (lipid intermediate II).</text>
</comment>
<gene>
    <name evidence="10" type="primary">murG</name>
    <name evidence="14" type="ORF">AWB66_04455</name>
</gene>
<feature type="binding site" evidence="10">
    <location>
        <position position="131"/>
    </location>
    <ligand>
        <name>UDP-N-acetyl-alpha-D-glucosamine</name>
        <dbReference type="ChEBI" id="CHEBI:57705"/>
    </ligand>
</feature>
<dbReference type="AlphaFoldDB" id="A0A158JNV6"/>
<keyword evidence="1 10" id="KW-1003">Cell membrane</keyword>
<keyword evidence="6 10" id="KW-0573">Peptidoglycan synthesis</keyword>
<feature type="compositionally biased region" description="Basic and acidic residues" evidence="11">
    <location>
        <begin position="375"/>
        <end position="388"/>
    </location>
</feature>
<evidence type="ECO:0000256" key="6">
    <source>
        <dbReference type="ARBA" id="ARBA00022984"/>
    </source>
</evidence>
<dbReference type="InterPro" id="IPR004276">
    <property type="entry name" value="GlycoTrans_28_N"/>
</dbReference>
<dbReference type="Pfam" id="PF04101">
    <property type="entry name" value="Glyco_tran_28_C"/>
    <property type="match status" value="1"/>
</dbReference>
<dbReference type="InterPro" id="IPR006009">
    <property type="entry name" value="GlcNAc_MurG"/>
</dbReference>
<feature type="binding site" evidence="10">
    <location>
        <position position="253"/>
    </location>
    <ligand>
        <name>UDP-N-acetyl-alpha-D-glucosamine</name>
        <dbReference type="ChEBI" id="CHEBI:57705"/>
    </ligand>
</feature>
<dbReference type="InterPro" id="IPR007235">
    <property type="entry name" value="Glyco_trans_28_C"/>
</dbReference>
<dbReference type="GO" id="GO:0071555">
    <property type="term" value="P:cell wall organization"/>
    <property type="evidence" value="ECO:0007669"/>
    <property type="project" value="UniProtKB-KW"/>
</dbReference>
<dbReference type="GO" id="GO:0005886">
    <property type="term" value="C:plasma membrane"/>
    <property type="evidence" value="ECO:0007669"/>
    <property type="project" value="UniProtKB-SubCell"/>
</dbReference>
<comment type="similarity">
    <text evidence="10">Belongs to the glycosyltransferase 28 family. MurG subfamily.</text>
</comment>
<evidence type="ECO:0000256" key="3">
    <source>
        <dbReference type="ARBA" id="ARBA00022676"/>
    </source>
</evidence>
<organism evidence="14 15">
    <name type="scientific">Caballeronia telluris</name>
    <dbReference type="NCBI Taxonomy" id="326475"/>
    <lineage>
        <taxon>Bacteria</taxon>
        <taxon>Pseudomonadati</taxon>
        <taxon>Pseudomonadota</taxon>
        <taxon>Betaproteobacteria</taxon>
        <taxon>Burkholderiales</taxon>
        <taxon>Burkholderiaceae</taxon>
        <taxon>Caballeronia</taxon>
    </lineage>
</organism>
<sequence length="388" mass="41195">MTASSARGSRTLMVMAGGTGGHVFPGLAVAHWMQARGWRVVWLGNAAGMEATLVPKHGIPMEYVRFGGVRGKGIKTKLMLPMNLLRACSQSLGALRRVKPDVVLGMGGYITFPAGLMTKLGGYPLVLHEQNSIAGLANKVLAHLAKRVLVAFPNALPNAEWTGNPIRAELARALPPKERYAARTGRLNVLVVGGSLGAAALNETVPKAMALIDAASRPRIVHQAGAKHIEALEANYAAAGLQRGDDLQLVPFIEDMASAYAAADLVICRSGAMTVSEIAAVGVAALFVPFPFAVDDHQTTNAAFLEKNGAAQLIQQRDLSAEKLAGWLRGQTRESLAEMAMHSYEFAKPHATERVARVCADVAGLGLGEDEGEREPERESAQALKDSK</sequence>
<keyword evidence="3 10" id="KW-0328">Glycosyltransferase</keyword>
<feature type="domain" description="Glycosyl transferase family 28 C-terminal" evidence="13">
    <location>
        <begin position="189"/>
        <end position="348"/>
    </location>
</feature>
<dbReference type="SUPFAM" id="SSF53756">
    <property type="entry name" value="UDP-Glycosyltransferase/glycogen phosphorylase"/>
    <property type="match status" value="1"/>
</dbReference>
<keyword evidence="8 10" id="KW-0131">Cell cycle</keyword>
<evidence type="ECO:0000256" key="1">
    <source>
        <dbReference type="ARBA" id="ARBA00022475"/>
    </source>
</evidence>
<dbReference type="Proteomes" id="UP000054717">
    <property type="component" value="Unassembled WGS sequence"/>
</dbReference>
<feature type="binding site" evidence="10">
    <location>
        <begin position="19"/>
        <end position="21"/>
    </location>
    <ligand>
        <name>UDP-N-acetyl-alpha-D-glucosamine</name>
        <dbReference type="ChEBI" id="CHEBI:57705"/>
    </ligand>
</feature>
<comment type="subcellular location">
    <subcellularLocation>
        <location evidence="10">Cell membrane</location>
        <topology evidence="10">Peripheral membrane protein</topology>
        <orientation evidence="10">Cytoplasmic side</orientation>
    </subcellularLocation>
</comment>
<feature type="binding site" evidence="10">
    <location>
        <position position="167"/>
    </location>
    <ligand>
        <name>UDP-N-acetyl-alpha-D-glucosamine</name>
        <dbReference type="ChEBI" id="CHEBI:57705"/>
    </ligand>
</feature>
<evidence type="ECO:0000259" key="13">
    <source>
        <dbReference type="Pfam" id="PF04101"/>
    </source>
</evidence>
<dbReference type="CDD" id="cd03785">
    <property type="entry name" value="GT28_MurG"/>
    <property type="match status" value="1"/>
</dbReference>
<feature type="binding site" evidence="10">
    <location>
        <position position="195"/>
    </location>
    <ligand>
        <name>UDP-N-acetyl-alpha-D-glucosamine</name>
        <dbReference type="ChEBI" id="CHEBI:57705"/>
    </ligand>
</feature>